<evidence type="ECO:0008006" key="3">
    <source>
        <dbReference type="Google" id="ProtNLM"/>
    </source>
</evidence>
<accession>A0ABW2XCL4</accession>
<reference evidence="2" key="1">
    <citation type="journal article" date="2019" name="Int. J. Syst. Evol. Microbiol.">
        <title>The Global Catalogue of Microorganisms (GCM) 10K type strain sequencing project: providing services to taxonomists for standard genome sequencing and annotation.</title>
        <authorList>
            <consortium name="The Broad Institute Genomics Platform"/>
            <consortium name="The Broad Institute Genome Sequencing Center for Infectious Disease"/>
            <person name="Wu L."/>
            <person name="Ma J."/>
        </authorList>
    </citation>
    <scope>NUCLEOTIDE SEQUENCE [LARGE SCALE GENOMIC DNA]</scope>
    <source>
        <strain evidence="2">JCM 9371</strain>
    </source>
</reference>
<dbReference type="EMBL" id="JBHTGP010000003">
    <property type="protein sequence ID" value="MFD0683757.1"/>
    <property type="molecule type" value="Genomic_DNA"/>
</dbReference>
<evidence type="ECO:0000313" key="2">
    <source>
        <dbReference type="Proteomes" id="UP001597063"/>
    </source>
</evidence>
<dbReference type="RefSeq" id="WP_131757292.1">
    <property type="nucleotide sequence ID" value="NZ_CAACUY010000029.1"/>
</dbReference>
<evidence type="ECO:0000313" key="1">
    <source>
        <dbReference type="EMBL" id="MFD0683757.1"/>
    </source>
</evidence>
<comment type="caution">
    <text evidence="1">The sequence shown here is derived from an EMBL/GenBank/DDBJ whole genome shotgun (WGS) entry which is preliminary data.</text>
</comment>
<keyword evidence="2" id="KW-1185">Reference proteome</keyword>
<name>A0ABW2XCL4_9ACTN</name>
<organism evidence="1 2">
    <name type="scientific">Actinomadura fibrosa</name>
    <dbReference type="NCBI Taxonomy" id="111802"/>
    <lineage>
        <taxon>Bacteria</taxon>
        <taxon>Bacillati</taxon>
        <taxon>Actinomycetota</taxon>
        <taxon>Actinomycetes</taxon>
        <taxon>Streptosporangiales</taxon>
        <taxon>Thermomonosporaceae</taxon>
        <taxon>Actinomadura</taxon>
    </lineage>
</organism>
<sequence>MEEDAIVSLHTQLGRLRDPLGPVSGKLAELLADLSGGERPEAAWRRLRRLLLESLPPADAVTGLFVSASGTRSAGVAEEVDWPRVRAAARRLLATVDERGPSTEEIIELGAARLRAAPARAGFIADPDLIVLGFPDGVPRAPEFQFGPDGALRPVVRTVNRMLGAARSPWTAASWWLSVRPAAGGVPAELLGAVTDDRLVELARAVLVEV</sequence>
<gene>
    <name evidence="1" type="ORF">ACFQZM_04550</name>
</gene>
<dbReference type="Proteomes" id="UP001597063">
    <property type="component" value="Unassembled WGS sequence"/>
</dbReference>
<proteinExistence type="predicted"/>
<protein>
    <recommendedName>
        <fullName evidence="3">Antitoxin Xre/MbcA/ParS-like toxin-binding domain-containing protein</fullName>
    </recommendedName>
</protein>